<organism evidence="2 3">
    <name type="scientific">Aphanomyces stellatus</name>
    <dbReference type="NCBI Taxonomy" id="120398"/>
    <lineage>
        <taxon>Eukaryota</taxon>
        <taxon>Sar</taxon>
        <taxon>Stramenopiles</taxon>
        <taxon>Oomycota</taxon>
        <taxon>Saprolegniomycetes</taxon>
        <taxon>Saprolegniales</taxon>
        <taxon>Verrucalvaceae</taxon>
        <taxon>Aphanomyces</taxon>
    </lineage>
</organism>
<reference evidence="2 3" key="1">
    <citation type="submission" date="2019-03" db="EMBL/GenBank/DDBJ databases">
        <authorList>
            <person name="Gaulin E."/>
            <person name="Dumas B."/>
        </authorList>
    </citation>
    <scope>NUCLEOTIDE SEQUENCE [LARGE SCALE GENOMIC DNA]</scope>
    <source>
        <strain evidence="2">CBS 568.67</strain>
    </source>
</reference>
<evidence type="ECO:0000313" key="2">
    <source>
        <dbReference type="EMBL" id="VFT98215.1"/>
    </source>
</evidence>
<gene>
    <name evidence="2" type="primary">Aste57867_21545</name>
    <name evidence="1" type="ORF">As57867_021476</name>
    <name evidence="2" type="ORF">ASTE57867_21545</name>
</gene>
<proteinExistence type="predicted"/>
<dbReference type="AlphaFoldDB" id="A0A485LMN0"/>
<reference evidence="1" key="2">
    <citation type="submission" date="2019-06" db="EMBL/GenBank/DDBJ databases">
        <title>Genomics analysis of Aphanomyces spp. identifies a new class of oomycete effector associated with host adaptation.</title>
        <authorList>
            <person name="Gaulin E."/>
        </authorList>
    </citation>
    <scope>NUCLEOTIDE SEQUENCE</scope>
    <source>
        <strain evidence="1">CBS 578.67</strain>
    </source>
</reference>
<accession>A0A485LMN0</accession>
<protein>
    <submittedName>
        <fullName evidence="2">Aste57867_21545 protein</fullName>
    </submittedName>
</protein>
<name>A0A485LMN0_9STRA</name>
<dbReference type="OrthoDB" id="10261355at2759"/>
<keyword evidence="3" id="KW-1185">Reference proteome</keyword>
<evidence type="ECO:0000313" key="1">
    <source>
        <dbReference type="EMBL" id="KAF0686703.1"/>
    </source>
</evidence>
<sequence length="114" mass="12847">MGASGSKYVHSNNDYELVIKCSKELEYILEVEFGGTGKGLHEKISSVDRKISPQLAKQMRFLATIRNKLIHERGFDRIPDRERFIQQFEDAAKELEDIVKARGASGGSSNCILM</sequence>
<evidence type="ECO:0000313" key="3">
    <source>
        <dbReference type="Proteomes" id="UP000332933"/>
    </source>
</evidence>
<dbReference type="EMBL" id="VJMH01006979">
    <property type="protein sequence ID" value="KAF0686703.1"/>
    <property type="molecule type" value="Genomic_DNA"/>
</dbReference>
<dbReference type="EMBL" id="CAADRA010007005">
    <property type="protein sequence ID" value="VFT98215.1"/>
    <property type="molecule type" value="Genomic_DNA"/>
</dbReference>
<dbReference type="Proteomes" id="UP000332933">
    <property type="component" value="Unassembled WGS sequence"/>
</dbReference>